<dbReference type="GO" id="GO:0016798">
    <property type="term" value="F:hydrolase activity, acting on glycosyl bonds"/>
    <property type="evidence" value="ECO:0007669"/>
    <property type="project" value="UniProtKB-KW"/>
</dbReference>
<dbReference type="OrthoDB" id="9984024at2759"/>
<protein>
    <submittedName>
        <fullName evidence="2">Six-hairpin glycosidase</fullName>
    </submittedName>
</protein>
<dbReference type="Pfam" id="PF03663">
    <property type="entry name" value="Glyco_hydro_76"/>
    <property type="match status" value="1"/>
</dbReference>
<dbReference type="InterPro" id="IPR008928">
    <property type="entry name" value="6-hairpin_glycosidase_sf"/>
</dbReference>
<keyword evidence="2" id="KW-0326">Glycosidase</keyword>
<dbReference type="Gene3D" id="1.50.10.20">
    <property type="match status" value="1"/>
</dbReference>
<dbReference type="PANTHER" id="PTHR47791">
    <property type="entry name" value="MEIOTICALLY UP-REGULATED GENE 191 PROTEIN"/>
    <property type="match status" value="1"/>
</dbReference>
<dbReference type="InterPro" id="IPR005198">
    <property type="entry name" value="Glyco_hydro_76"/>
</dbReference>
<evidence type="ECO:0000313" key="2">
    <source>
        <dbReference type="EMBL" id="KZV89832.1"/>
    </source>
</evidence>
<feature type="non-terminal residue" evidence="2">
    <location>
        <position position="461"/>
    </location>
</feature>
<evidence type="ECO:0000256" key="1">
    <source>
        <dbReference type="SAM" id="SignalP"/>
    </source>
</evidence>
<dbReference type="PANTHER" id="PTHR47791:SF3">
    <property type="entry name" value="MEIOTICALLY UP-REGULATED GENE 191 PROTEIN"/>
    <property type="match status" value="1"/>
</dbReference>
<dbReference type="STRING" id="1314781.A0A165G140"/>
<reference evidence="2 3" key="1">
    <citation type="journal article" date="2016" name="Mol. Biol. Evol.">
        <title>Comparative Genomics of Early-Diverging Mushroom-Forming Fungi Provides Insights into the Origins of Lignocellulose Decay Capabilities.</title>
        <authorList>
            <person name="Nagy L.G."/>
            <person name="Riley R."/>
            <person name="Tritt A."/>
            <person name="Adam C."/>
            <person name="Daum C."/>
            <person name="Floudas D."/>
            <person name="Sun H."/>
            <person name="Yadav J.S."/>
            <person name="Pangilinan J."/>
            <person name="Larsson K.H."/>
            <person name="Matsuura K."/>
            <person name="Barry K."/>
            <person name="Labutti K."/>
            <person name="Kuo R."/>
            <person name="Ohm R.A."/>
            <person name="Bhattacharya S.S."/>
            <person name="Shirouzu T."/>
            <person name="Yoshinaga Y."/>
            <person name="Martin F.M."/>
            <person name="Grigoriev I.V."/>
            <person name="Hibbett D.S."/>
        </authorList>
    </citation>
    <scope>NUCLEOTIDE SEQUENCE [LARGE SCALE GENOMIC DNA]</scope>
    <source>
        <strain evidence="2 3">HHB12029</strain>
    </source>
</reference>
<proteinExistence type="predicted"/>
<keyword evidence="1" id="KW-0732">Signal</keyword>
<feature type="chain" id="PRO_5007857987" evidence="1">
    <location>
        <begin position="19"/>
        <end position="461"/>
    </location>
</feature>
<name>A0A165G140_EXIGL</name>
<dbReference type="SUPFAM" id="SSF48208">
    <property type="entry name" value="Six-hairpin glycosidases"/>
    <property type="match status" value="1"/>
</dbReference>
<dbReference type="GO" id="GO:0005975">
    <property type="term" value="P:carbohydrate metabolic process"/>
    <property type="evidence" value="ECO:0007669"/>
    <property type="project" value="InterPro"/>
</dbReference>
<dbReference type="AlphaFoldDB" id="A0A165G140"/>
<sequence>MLRSFPFFLVFVAGLVGAADVCSVSCDKRDPSTSQQDTFPVSNKNQNGRIISLHLSEADAMAWGSIDKGTQGDEIWLDRTWDGGSTWESKIGKASIPSTWTGTRTLMYNLADPSHNRRGMIRACGNSGGIQCTDWVRAAACDVGCDGEKTNQGDSQPVGSATLSGRTIALHVDDRGMFWGTISGGAPGDEIWLDRSWNEGKNWDGGSSLGRTSTPSGATSARTVLFAARDPKSLLYGGALRACGRAVTGAGGACTSWARPAADRAAAAADALMWAYQPDTAWWLASWWNSAVTITTLMDWMWVTGRRDYIWAVDRTFEVNKVPMAAGVKSGDELLGDFTSRAIDDSAWWGMAWVRAYDLTGNKKYLDEAVIIANYVHGFWDTSTCNGGVWWDGERTYKNAVTIGLYIRLTAVLHNRISGDTTWRDRAIKAWNWFDKSGMVNADGLVNDGINHDCKNNGQPV</sequence>
<feature type="signal peptide" evidence="1">
    <location>
        <begin position="1"/>
        <end position="18"/>
    </location>
</feature>
<dbReference type="Proteomes" id="UP000077266">
    <property type="component" value="Unassembled WGS sequence"/>
</dbReference>
<keyword evidence="3" id="KW-1185">Reference proteome</keyword>
<dbReference type="InParanoid" id="A0A165G140"/>
<gene>
    <name evidence="2" type="ORF">EXIGLDRAFT_136822</name>
</gene>
<organism evidence="2 3">
    <name type="scientific">Exidia glandulosa HHB12029</name>
    <dbReference type="NCBI Taxonomy" id="1314781"/>
    <lineage>
        <taxon>Eukaryota</taxon>
        <taxon>Fungi</taxon>
        <taxon>Dikarya</taxon>
        <taxon>Basidiomycota</taxon>
        <taxon>Agaricomycotina</taxon>
        <taxon>Agaricomycetes</taxon>
        <taxon>Auriculariales</taxon>
        <taxon>Exidiaceae</taxon>
        <taxon>Exidia</taxon>
    </lineage>
</organism>
<accession>A0A165G140</accession>
<evidence type="ECO:0000313" key="3">
    <source>
        <dbReference type="Proteomes" id="UP000077266"/>
    </source>
</evidence>
<dbReference type="InterPro" id="IPR053169">
    <property type="entry name" value="MUG_Protein"/>
</dbReference>
<keyword evidence="2" id="KW-0378">Hydrolase</keyword>
<dbReference type="EMBL" id="KV426062">
    <property type="protein sequence ID" value="KZV89832.1"/>
    <property type="molecule type" value="Genomic_DNA"/>
</dbReference>